<feature type="region of interest" description="Disordered" evidence="1">
    <location>
        <begin position="1"/>
        <end position="28"/>
    </location>
</feature>
<protein>
    <submittedName>
        <fullName evidence="2">Uncharacterized protein</fullName>
    </submittedName>
</protein>
<organism evidence="2 3">
    <name type="scientific">Pleurodeles waltl</name>
    <name type="common">Iberian ribbed newt</name>
    <dbReference type="NCBI Taxonomy" id="8319"/>
    <lineage>
        <taxon>Eukaryota</taxon>
        <taxon>Metazoa</taxon>
        <taxon>Chordata</taxon>
        <taxon>Craniata</taxon>
        <taxon>Vertebrata</taxon>
        <taxon>Euteleostomi</taxon>
        <taxon>Amphibia</taxon>
        <taxon>Batrachia</taxon>
        <taxon>Caudata</taxon>
        <taxon>Salamandroidea</taxon>
        <taxon>Salamandridae</taxon>
        <taxon>Pleurodelinae</taxon>
        <taxon>Pleurodeles</taxon>
    </lineage>
</organism>
<accession>A0AAV7T2I7</accession>
<name>A0AAV7T2I7_PLEWA</name>
<evidence type="ECO:0000256" key="1">
    <source>
        <dbReference type="SAM" id="MobiDB-lite"/>
    </source>
</evidence>
<comment type="caution">
    <text evidence="2">The sequence shown here is derived from an EMBL/GenBank/DDBJ whole genome shotgun (WGS) entry which is preliminary data.</text>
</comment>
<dbReference type="EMBL" id="JANPWB010000007">
    <property type="protein sequence ID" value="KAJ1170551.1"/>
    <property type="molecule type" value="Genomic_DNA"/>
</dbReference>
<sequence length="112" mass="12013">MATIPGGLKVTAGLSESEEEQVGADGPPWNIEGPILISCDPSPSLLDASPGRTAQEWMEQILADLTALLPDECGCPRPRHRLRRRHSRAAPQDRPNGMPSPQQALVGQVEAL</sequence>
<feature type="compositionally biased region" description="Basic residues" evidence="1">
    <location>
        <begin position="77"/>
        <end position="88"/>
    </location>
</feature>
<keyword evidence="3" id="KW-1185">Reference proteome</keyword>
<feature type="region of interest" description="Disordered" evidence="1">
    <location>
        <begin position="75"/>
        <end position="112"/>
    </location>
</feature>
<gene>
    <name evidence="2" type="ORF">NDU88_002426</name>
</gene>
<proteinExistence type="predicted"/>
<evidence type="ECO:0000313" key="2">
    <source>
        <dbReference type="EMBL" id="KAJ1170551.1"/>
    </source>
</evidence>
<evidence type="ECO:0000313" key="3">
    <source>
        <dbReference type="Proteomes" id="UP001066276"/>
    </source>
</evidence>
<reference evidence="2" key="1">
    <citation type="journal article" date="2022" name="bioRxiv">
        <title>Sequencing and chromosome-scale assembly of the giantPleurodeles waltlgenome.</title>
        <authorList>
            <person name="Brown T."/>
            <person name="Elewa A."/>
            <person name="Iarovenko S."/>
            <person name="Subramanian E."/>
            <person name="Araus A.J."/>
            <person name="Petzold A."/>
            <person name="Susuki M."/>
            <person name="Suzuki K.-i.T."/>
            <person name="Hayashi T."/>
            <person name="Toyoda A."/>
            <person name="Oliveira C."/>
            <person name="Osipova E."/>
            <person name="Leigh N.D."/>
            <person name="Simon A."/>
            <person name="Yun M.H."/>
        </authorList>
    </citation>
    <scope>NUCLEOTIDE SEQUENCE</scope>
    <source>
        <strain evidence="2">20211129_DDA</strain>
        <tissue evidence="2">Liver</tissue>
    </source>
</reference>
<dbReference type="Proteomes" id="UP001066276">
    <property type="component" value="Chromosome 4_1"/>
</dbReference>
<dbReference type="AlphaFoldDB" id="A0AAV7T2I7"/>